<accession>A0A0K2TDM5</accession>
<reference evidence="1" key="1">
    <citation type="submission" date="2014-05" db="EMBL/GenBank/DDBJ databases">
        <authorList>
            <person name="Chronopoulou M."/>
        </authorList>
    </citation>
    <scope>NUCLEOTIDE SEQUENCE</scope>
    <source>
        <tissue evidence="1">Whole organism</tissue>
    </source>
</reference>
<sequence>MSLGQKSAMLSAQNFWYLADVCEGAPSWFHT</sequence>
<proteinExistence type="predicted"/>
<name>A0A0K2TDM5_LEPSM</name>
<evidence type="ECO:0000313" key="1">
    <source>
        <dbReference type="EMBL" id="CDW24118.1"/>
    </source>
</evidence>
<dbReference type="EMBL" id="HACA01006757">
    <property type="protein sequence ID" value="CDW24118.1"/>
    <property type="molecule type" value="Transcribed_RNA"/>
</dbReference>
<protein>
    <submittedName>
        <fullName evidence="1">Uncharacterized protein</fullName>
    </submittedName>
</protein>
<organism evidence="1">
    <name type="scientific">Lepeophtheirus salmonis</name>
    <name type="common">Salmon louse</name>
    <name type="synonym">Caligus salmonis</name>
    <dbReference type="NCBI Taxonomy" id="72036"/>
    <lineage>
        <taxon>Eukaryota</taxon>
        <taxon>Metazoa</taxon>
        <taxon>Ecdysozoa</taxon>
        <taxon>Arthropoda</taxon>
        <taxon>Crustacea</taxon>
        <taxon>Multicrustacea</taxon>
        <taxon>Hexanauplia</taxon>
        <taxon>Copepoda</taxon>
        <taxon>Siphonostomatoida</taxon>
        <taxon>Caligidae</taxon>
        <taxon>Lepeophtheirus</taxon>
    </lineage>
</organism>
<dbReference type="AlphaFoldDB" id="A0A0K2TDM5"/>